<dbReference type="InterPro" id="IPR012878">
    <property type="entry name" value="Beta-AFase-like_GH127_cat"/>
</dbReference>
<dbReference type="EMBL" id="PGGS01000545">
    <property type="protein sequence ID" value="PNH03115.1"/>
    <property type="molecule type" value="Genomic_DNA"/>
</dbReference>
<gene>
    <name evidence="4" type="ORF">TSOC_010855</name>
</gene>
<keyword evidence="5" id="KW-1185">Reference proteome</keyword>
<feature type="region of interest" description="Disordered" evidence="1">
    <location>
        <begin position="555"/>
        <end position="578"/>
    </location>
</feature>
<evidence type="ECO:0000259" key="3">
    <source>
        <dbReference type="Pfam" id="PF20736"/>
    </source>
</evidence>
<organism evidence="4 5">
    <name type="scientific">Tetrabaena socialis</name>
    <dbReference type="NCBI Taxonomy" id="47790"/>
    <lineage>
        <taxon>Eukaryota</taxon>
        <taxon>Viridiplantae</taxon>
        <taxon>Chlorophyta</taxon>
        <taxon>core chlorophytes</taxon>
        <taxon>Chlorophyceae</taxon>
        <taxon>CS clade</taxon>
        <taxon>Chlamydomonadales</taxon>
        <taxon>Tetrabaenaceae</taxon>
        <taxon>Tetrabaena</taxon>
    </lineage>
</organism>
<evidence type="ECO:0000256" key="1">
    <source>
        <dbReference type="SAM" id="MobiDB-lite"/>
    </source>
</evidence>
<feature type="domain" description="Non-reducing end beta-L-arabinofuranosidase-like GH127 catalytic" evidence="2">
    <location>
        <begin position="176"/>
        <end position="337"/>
    </location>
</feature>
<feature type="compositionally biased region" description="Low complexity" evidence="1">
    <location>
        <begin position="8"/>
        <end position="24"/>
    </location>
</feature>
<feature type="domain" description="Non-reducing end beta-L-arabinofuranosidase-like GH127 middle" evidence="3">
    <location>
        <begin position="377"/>
        <end position="431"/>
    </location>
</feature>
<dbReference type="OrthoDB" id="5358475at2759"/>
<evidence type="ECO:0000313" key="5">
    <source>
        <dbReference type="Proteomes" id="UP000236333"/>
    </source>
</evidence>
<dbReference type="Pfam" id="PF20736">
    <property type="entry name" value="Glyco_hydro127M"/>
    <property type="match status" value="1"/>
</dbReference>
<feature type="region of interest" description="Disordered" evidence="1">
    <location>
        <begin position="1"/>
        <end position="52"/>
    </location>
</feature>
<accession>A0A2J7ZS68</accession>
<comment type="caution">
    <text evidence="4">The sequence shown here is derived from an EMBL/GenBank/DDBJ whole genome shotgun (WGS) entry which is preliminary data.</text>
</comment>
<dbReference type="Proteomes" id="UP000236333">
    <property type="component" value="Unassembled WGS sequence"/>
</dbReference>
<evidence type="ECO:0000259" key="2">
    <source>
        <dbReference type="Pfam" id="PF07944"/>
    </source>
</evidence>
<dbReference type="Pfam" id="PF07944">
    <property type="entry name" value="Beta-AFase-like_GH127_cat"/>
    <property type="match status" value="1"/>
</dbReference>
<feature type="compositionally biased region" description="Gly residues" evidence="1">
    <location>
        <begin position="561"/>
        <end position="578"/>
    </location>
</feature>
<protein>
    <submittedName>
        <fullName evidence="4">Uncharacterized protein</fullName>
    </submittedName>
</protein>
<reference evidence="4 5" key="1">
    <citation type="journal article" date="2017" name="Mol. Biol. Evol.">
        <title>The 4-celled Tetrabaena socialis nuclear genome reveals the essential components for genetic control of cell number at the origin of multicellularity in the volvocine lineage.</title>
        <authorList>
            <person name="Featherston J."/>
            <person name="Arakaki Y."/>
            <person name="Hanschen E.R."/>
            <person name="Ferris P.J."/>
            <person name="Michod R.E."/>
            <person name="Olson B.J.S.C."/>
            <person name="Nozaki H."/>
            <person name="Durand P.M."/>
        </authorList>
    </citation>
    <scope>NUCLEOTIDE SEQUENCE [LARGE SCALE GENOMIC DNA]</scope>
    <source>
        <strain evidence="4 5">NIES-571</strain>
    </source>
</reference>
<name>A0A2J7ZS68_9CHLO</name>
<proteinExistence type="predicted"/>
<dbReference type="PANTHER" id="PTHR31151">
    <property type="entry name" value="PROLINE-TRNA LIGASE (DUF1680)"/>
    <property type="match status" value="1"/>
</dbReference>
<dbReference type="PANTHER" id="PTHR31151:SF0">
    <property type="entry name" value="PROLINE-TRNA LIGASE (DUF1680)"/>
    <property type="match status" value="1"/>
</dbReference>
<dbReference type="InterPro" id="IPR049046">
    <property type="entry name" value="Beta-AFase-like_GH127_middle"/>
</dbReference>
<sequence length="578" mass="62364">MAVVSSTSCSAGGWGPASSAAPSSAHDRADASSKAPMRRSRPTTERQSSGGVAEAMVLSFSTHSMQVPTLTRQDRQVKQQLIRQAVRRAAVRRAQRRQPQAQHQVLLLLNLLPLARGGLDADWSSRQDQHAVKQQAGDAVTACTAAAPSANTRLQHCRVSMRSSLRPKSSFARARQAVLYRLYGITHEPSHLEFARLFDKRWFLGAMAESSDLLYDIHANTHMAQVAGFAAGFDQTGDATLRTAVTNFFSMVNSHHGLATGGTSVFERWWRPDEMAYVTGGQRDGSNWVPRNSLKTHETCTQYNMLKLARSLFCWTGDIFYADHYERALVNGMLGVARLPPEDWPEVWAKGGSGSPSVTAELRFSLLPPSEAAPGADPAAPFTLMLRIPGWARDGAVRLALNGRDYNDCPGAPLPSTFCRITRSWTPGTDVLSVQIGLRWWYSPVQDSRAEYGEHKALMMGPHTMVGLTHDDFMLGLPGDTWSGRGLDGPGPDELAVPPGGTEDLLSLQAPWNASLHIRHDAHLLYLSGLEDGGDAMDATFRVGRGCLPAAAAPAAHHAGEGPGGPHGGAVSGLGGSR</sequence>
<dbReference type="AlphaFoldDB" id="A0A2J7ZS68"/>
<evidence type="ECO:0000313" key="4">
    <source>
        <dbReference type="EMBL" id="PNH03115.1"/>
    </source>
</evidence>